<dbReference type="AlphaFoldDB" id="A0A3N4HRM1"/>
<proteinExistence type="predicted"/>
<accession>A0A3N4HRM1</accession>
<organism evidence="1 2">
    <name type="scientific">Ascobolus immersus RN42</name>
    <dbReference type="NCBI Taxonomy" id="1160509"/>
    <lineage>
        <taxon>Eukaryota</taxon>
        <taxon>Fungi</taxon>
        <taxon>Dikarya</taxon>
        <taxon>Ascomycota</taxon>
        <taxon>Pezizomycotina</taxon>
        <taxon>Pezizomycetes</taxon>
        <taxon>Pezizales</taxon>
        <taxon>Ascobolaceae</taxon>
        <taxon>Ascobolus</taxon>
    </lineage>
</organism>
<name>A0A3N4HRM1_ASCIM</name>
<protein>
    <submittedName>
        <fullName evidence="1">Uncharacterized protein</fullName>
    </submittedName>
</protein>
<sequence>MDDDQLHRMLAGPSSHTVVQPRGSLTELLASFLSYLRSLFMDPSEPSADPLDIFLKLAGLERLSEPDYFRFETTNANSIITDLHTIHETVTAALHRVHKVTGNSTAYYRLQLIQDSLPDGPVRDSFLSLQAGISQMEELNRKAEEFIMAAESSRMRMEKMSAGEERHRVFWEVVSYGKRLTVLMQGWDELCQKVELGMEELILGDDAIEESEGLEGSYGQYWLRSGLGIA</sequence>
<evidence type="ECO:0000313" key="1">
    <source>
        <dbReference type="EMBL" id="RPA76472.1"/>
    </source>
</evidence>
<gene>
    <name evidence="1" type="ORF">BJ508DRAFT_379466</name>
</gene>
<dbReference type="Proteomes" id="UP000275078">
    <property type="component" value="Unassembled WGS sequence"/>
</dbReference>
<evidence type="ECO:0000313" key="2">
    <source>
        <dbReference type="Proteomes" id="UP000275078"/>
    </source>
</evidence>
<dbReference type="EMBL" id="ML119744">
    <property type="protein sequence ID" value="RPA76472.1"/>
    <property type="molecule type" value="Genomic_DNA"/>
</dbReference>
<reference evidence="1 2" key="1">
    <citation type="journal article" date="2018" name="Nat. Ecol. Evol.">
        <title>Pezizomycetes genomes reveal the molecular basis of ectomycorrhizal truffle lifestyle.</title>
        <authorList>
            <person name="Murat C."/>
            <person name="Payen T."/>
            <person name="Noel B."/>
            <person name="Kuo A."/>
            <person name="Morin E."/>
            <person name="Chen J."/>
            <person name="Kohler A."/>
            <person name="Krizsan K."/>
            <person name="Balestrini R."/>
            <person name="Da Silva C."/>
            <person name="Montanini B."/>
            <person name="Hainaut M."/>
            <person name="Levati E."/>
            <person name="Barry K.W."/>
            <person name="Belfiori B."/>
            <person name="Cichocki N."/>
            <person name="Clum A."/>
            <person name="Dockter R.B."/>
            <person name="Fauchery L."/>
            <person name="Guy J."/>
            <person name="Iotti M."/>
            <person name="Le Tacon F."/>
            <person name="Lindquist E.A."/>
            <person name="Lipzen A."/>
            <person name="Malagnac F."/>
            <person name="Mello A."/>
            <person name="Molinier V."/>
            <person name="Miyauchi S."/>
            <person name="Poulain J."/>
            <person name="Riccioni C."/>
            <person name="Rubini A."/>
            <person name="Sitrit Y."/>
            <person name="Splivallo R."/>
            <person name="Traeger S."/>
            <person name="Wang M."/>
            <person name="Zifcakova L."/>
            <person name="Wipf D."/>
            <person name="Zambonelli A."/>
            <person name="Paolocci F."/>
            <person name="Nowrousian M."/>
            <person name="Ottonello S."/>
            <person name="Baldrian P."/>
            <person name="Spatafora J.W."/>
            <person name="Henrissat B."/>
            <person name="Nagy L.G."/>
            <person name="Aury J.M."/>
            <person name="Wincker P."/>
            <person name="Grigoriev I.V."/>
            <person name="Bonfante P."/>
            <person name="Martin F.M."/>
        </authorList>
    </citation>
    <scope>NUCLEOTIDE SEQUENCE [LARGE SCALE GENOMIC DNA]</scope>
    <source>
        <strain evidence="1 2">RN42</strain>
    </source>
</reference>
<keyword evidence="2" id="KW-1185">Reference proteome</keyword>